<dbReference type="SUPFAM" id="SSF50494">
    <property type="entry name" value="Trypsin-like serine proteases"/>
    <property type="match status" value="1"/>
</dbReference>
<dbReference type="InterPro" id="IPR009003">
    <property type="entry name" value="Peptidase_S1_PA"/>
</dbReference>
<dbReference type="Gene3D" id="3.40.50.300">
    <property type="entry name" value="P-loop containing nucleotide triphosphate hydrolases"/>
    <property type="match status" value="1"/>
</dbReference>
<dbReference type="Proteomes" id="UP000622166">
    <property type="component" value="Unassembled WGS sequence"/>
</dbReference>
<evidence type="ECO:0000313" key="5">
    <source>
        <dbReference type="Proteomes" id="UP000622166"/>
    </source>
</evidence>
<dbReference type="PANTHER" id="PTHR46844">
    <property type="entry name" value="SLR5058 PROTEIN"/>
    <property type="match status" value="1"/>
</dbReference>
<comment type="caution">
    <text evidence="4">The sequence shown here is derived from an EMBL/GenBank/DDBJ whole genome shotgun (WGS) entry which is preliminary data.</text>
</comment>
<dbReference type="InterPro" id="IPR007111">
    <property type="entry name" value="NACHT_NTPase"/>
</dbReference>
<sequence>MLPRDRGGPVTERLVAVRCGGRRGSGYLLSPRIVLTAAHVVAQGSDLRVHMPGRHEPVRCERVWQREDPSCDAALLLAGEPLTDDDPDRAWNRWGRVSGIAPLPGCEAIGYPYVQRDGAGHLESEHVTGTLKRGSALMRQVYVIDIDQVPAPRTGGGSPWAGFSGAALFARGLLAGVVTADAEGWRHSRMKATPAGELLGDPSFVGILAEFGCPVPDLRDVSGPAPDPDAEFEERYAAYVRARHSRLTIYGVDLNHDREWPLDASYLSLEARLTQRRPGTSGWPGRTVPLPADQALSSRDRVLLRGVAGSGKTTLVQWLAVSAAGGRARGALAYLDGRVPFVLPLRHLARGGAQLPLPEGFLTAVGCPIAGTQPSRWTDRVLAGGRGLLLVDGIDEIPEPDRERTRHWLRDLIVAYPDNLWLVTSRPSAVGHDWLAPAGFAELALAPMKRDAVTEFVERWHTATGAGTSLARRLLAAVHTKQDLAALATNPLMCALICALHRDRQGYLPHGRKELYDAALSMLLERRDQQKGLAETIGVQLTKEPQIKLLQKLAYWMIRNQHTELHRSRAHQIVTAALPSVPQVARLGDAQQVLDHLLLRSGLLREPAVDAIDFVHRTFQDFLAARAAVEEGDFGLLADNADKTQWEDVIRMAVAHARPRECAALLKKLVELGDQRGDRRVHLLAMACLEHAAELDEKVRRSVEDRASRIIPPRTIEEADALIKVGPMLLELLPGPEGLTEWEAGYVLETAAGIAHDAALPLLARFCAAPWPRVRERVVDAWGSFDAARYAQEVIAHLPADDILTVRTPGQLAALRELGGRPRIRLRGDFDEAALTAAGPHPPGSSYELVVSKNSSLTGLGFLREWAGLRRLTLSNCPNIRSVDALAWLPDLEHLSAAEPGRLPVLQDIGRWPALRSLVLGTDNSPSCAAGWEAVQRHPALEDLTISSHALAWLPPRQAVTGLRRLALVGSLPYGHLAAMPGQFPNVSVLDLGGGIRAETAGVRPFPRFPALKQLIVREGTALTGLDRLSGVEIFEVP</sequence>
<feature type="domain" description="NACHT" evidence="3">
    <location>
        <begin position="300"/>
        <end position="630"/>
    </location>
</feature>
<dbReference type="SUPFAM" id="SSF52540">
    <property type="entry name" value="P-loop containing nucleoside triphosphate hydrolases"/>
    <property type="match status" value="1"/>
</dbReference>
<keyword evidence="2 4" id="KW-0067">ATP-binding</keyword>
<dbReference type="PROSITE" id="PS50837">
    <property type="entry name" value="NACHT"/>
    <property type="match status" value="1"/>
</dbReference>
<protein>
    <submittedName>
        <fullName evidence="4">ATP-binding protein</fullName>
    </submittedName>
</protein>
<name>A0A918UKV8_9ACTN</name>
<dbReference type="Gene3D" id="3.80.10.10">
    <property type="entry name" value="Ribonuclease Inhibitor"/>
    <property type="match status" value="1"/>
</dbReference>
<gene>
    <name evidence="4" type="ORF">GCM10010365_44460</name>
</gene>
<dbReference type="Gene3D" id="2.40.10.10">
    <property type="entry name" value="Trypsin-like serine proteases"/>
    <property type="match status" value="1"/>
</dbReference>
<evidence type="ECO:0000256" key="1">
    <source>
        <dbReference type="ARBA" id="ARBA00022741"/>
    </source>
</evidence>
<dbReference type="AlphaFoldDB" id="A0A918UKV8"/>
<evidence type="ECO:0000256" key="2">
    <source>
        <dbReference type="ARBA" id="ARBA00022840"/>
    </source>
</evidence>
<evidence type="ECO:0000259" key="3">
    <source>
        <dbReference type="PROSITE" id="PS50837"/>
    </source>
</evidence>
<dbReference type="SUPFAM" id="SSF52058">
    <property type="entry name" value="L domain-like"/>
    <property type="match status" value="1"/>
</dbReference>
<dbReference type="EMBL" id="BMVW01000008">
    <property type="protein sequence ID" value="GGZ19175.1"/>
    <property type="molecule type" value="Genomic_DNA"/>
</dbReference>
<dbReference type="InterPro" id="IPR043504">
    <property type="entry name" value="Peptidase_S1_PA_chymotrypsin"/>
</dbReference>
<reference evidence="4" key="2">
    <citation type="submission" date="2020-09" db="EMBL/GenBank/DDBJ databases">
        <authorList>
            <person name="Sun Q."/>
            <person name="Ohkuma M."/>
        </authorList>
    </citation>
    <scope>NUCLEOTIDE SEQUENCE</scope>
    <source>
        <strain evidence="4">JCM 4815</strain>
    </source>
</reference>
<keyword evidence="1" id="KW-0547">Nucleotide-binding</keyword>
<dbReference type="RefSeq" id="WP_189861767.1">
    <property type="nucleotide sequence ID" value="NZ_BMVW01000008.1"/>
</dbReference>
<dbReference type="GO" id="GO:0005524">
    <property type="term" value="F:ATP binding"/>
    <property type="evidence" value="ECO:0007669"/>
    <property type="project" value="UniProtKB-KW"/>
</dbReference>
<proteinExistence type="predicted"/>
<keyword evidence="5" id="KW-1185">Reference proteome</keyword>
<dbReference type="InterPro" id="IPR027417">
    <property type="entry name" value="P-loop_NTPase"/>
</dbReference>
<organism evidence="4 5">
    <name type="scientific">Streptomyces poonensis</name>
    <dbReference type="NCBI Taxonomy" id="68255"/>
    <lineage>
        <taxon>Bacteria</taxon>
        <taxon>Bacillati</taxon>
        <taxon>Actinomycetota</taxon>
        <taxon>Actinomycetes</taxon>
        <taxon>Kitasatosporales</taxon>
        <taxon>Streptomycetaceae</taxon>
        <taxon>Streptomyces</taxon>
    </lineage>
</organism>
<dbReference type="Pfam" id="PF05729">
    <property type="entry name" value="NACHT"/>
    <property type="match status" value="1"/>
</dbReference>
<evidence type="ECO:0000313" key="4">
    <source>
        <dbReference type="EMBL" id="GGZ19175.1"/>
    </source>
</evidence>
<reference evidence="4" key="1">
    <citation type="journal article" date="2014" name="Int. J. Syst. Evol. Microbiol.">
        <title>Complete genome sequence of Corynebacterium casei LMG S-19264T (=DSM 44701T), isolated from a smear-ripened cheese.</title>
        <authorList>
            <consortium name="US DOE Joint Genome Institute (JGI-PGF)"/>
            <person name="Walter F."/>
            <person name="Albersmeier A."/>
            <person name="Kalinowski J."/>
            <person name="Ruckert C."/>
        </authorList>
    </citation>
    <scope>NUCLEOTIDE SEQUENCE</scope>
    <source>
        <strain evidence="4">JCM 4815</strain>
    </source>
</reference>
<accession>A0A918UKV8</accession>
<dbReference type="InterPro" id="IPR032675">
    <property type="entry name" value="LRR_dom_sf"/>
</dbReference>
<dbReference type="PANTHER" id="PTHR46844:SF1">
    <property type="entry name" value="SLR5058 PROTEIN"/>
    <property type="match status" value="1"/>
</dbReference>